<dbReference type="PANTHER" id="PTHR12169">
    <property type="entry name" value="ATPASE N2B"/>
    <property type="match status" value="1"/>
</dbReference>
<dbReference type="Gene3D" id="3.40.50.300">
    <property type="entry name" value="P-loop containing nucleotide triphosphate hydrolases"/>
    <property type="match status" value="1"/>
</dbReference>
<dbReference type="HAMAP" id="MF_01919">
    <property type="entry name" value="ZapE"/>
    <property type="match status" value="1"/>
</dbReference>
<dbReference type="NCBIfam" id="NF040713">
    <property type="entry name" value="ZapE"/>
    <property type="match status" value="1"/>
</dbReference>
<dbReference type="PANTHER" id="PTHR12169:SF6">
    <property type="entry name" value="AFG1-LIKE ATPASE"/>
    <property type="match status" value="1"/>
</dbReference>
<dbReference type="GO" id="GO:0051301">
    <property type="term" value="P:cell division"/>
    <property type="evidence" value="ECO:0007669"/>
    <property type="project" value="UniProtKB-UniRule"/>
</dbReference>
<keyword evidence="3" id="KW-0378">Hydrolase</keyword>
<dbReference type="RefSeq" id="WP_050073846.1">
    <property type="nucleotide sequence ID" value="NZ_CABHXJ010000044.1"/>
</dbReference>
<gene>
    <name evidence="4" type="primary">yhcM</name>
    <name evidence="3" type="synonym">zapE</name>
    <name evidence="4" type="ORF">ERS008530_02802</name>
</gene>
<sequence length="375" mass="42998">MQPTTPTALYQQALAAGDYQPDEVQRRAVARLDTLYQELNQRQSARPVNTSLRGRLNRLIGRAAPRASIRPAQGLYMWGGVGRGKTWLMDLFFHSLPGERKLRLHFHRFMLRVHQELTELQGHENPLEIIADGFKAQTDVLCFDEFFVSDITDAMLLATLLEALFARGITLVATSNIPPDNLYHNGLQRARFLPAIELIKQYCDVMNVDAGIDYRLRTLTQANLYLTPLSPQTEQAMDDIFIKLAGKEGDRAPILEVNHRPLPAICSAQGVLAVDFHTLCEEARSQLDYIALSKLYHTVLLHNVHRMETRDENTARRFLALVDEFYERRVKLIIAAEVSMFDIYCGERLKFEYQRCLSRLQEMQSEEYLSLPHLP</sequence>
<dbReference type="AlphaFoldDB" id="A0A0T9MF14"/>
<evidence type="ECO:0000313" key="5">
    <source>
        <dbReference type="Proteomes" id="UP000038750"/>
    </source>
</evidence>
<dbReference type="InterPro" id="IPR005654">
    <property type="entry name" value="ATPase_AFG1-like"/>
</dbReference>
<evidence type="ECO:0000313" key="4">
    <source>
        <dbReference type="EMBL" id="CNG04589.1"/>
    </source>
</evidence>
<comment type="similarity">
    <text evidence="3">Belongs to the AFG1 ATPase family. ZapE subfamily.</text>
</comment>
<proteinExistence type="inferred from homology"/>
<name>A0A0T9MF14_YERIN</name>
<comment type="subcellular location">
    <subcellularLocation>
        <location evidence="3">Cytoplasm</location>
    </subcellularLocation>
</comment>
<evidence type="ECO:0000256" key="2">
    <source>
        <dbReference type="ARBA" id="ARBA00022840"/>
    </source>
</evidence>
<dbReference type="GO" id="GO:0005524">
    <property type="term" value="F:ATP binding"/>
    <property type="evidence" value="ECO:0007669"/>
    <property type="project" value="UniProtKB-UniRule"/>
</dbReference>
<dbReference type="GO" id="GO:0016887">
    <property type="term" value="F:ATP hydrolysis activity"/>
    <property type="evidence" value="ECO:0007669"/>
    <property type="project" value="UniProtKB-UniRule"/>
</dbReference>
<keyword evidence="1 3" id="KW-0547">Nucleotide-binding</keyword>
<keyword evidence="3" id="KW-0963">Cytoplasm</keyword>
<dbReference type="InterPro" id="IPR030870">
    <property type="entry name" value="ZapE"/>
</dbReference>
<dbReference type="eggNOG" id="COG1485">
    <property type="taxonomic scope" value="Bacteria"/>
</dbReference>
<protein>
    <recommendedName>
        <fullName evidence="3">Cell division protein ZapE</fullName>
    </recommendedName>
    <alternativeName>
        <fullName evidence="3">Z ring-associated protein ZapE</fullName>
    </alternativeName>
</protein>
<accession>A0A0T9MF14</accession>
<evidence type="ECO:0000256" key="3">
    <source>
        <dbReference type="HAMAP-Rule" id="MF_01919"/>
    </source>
</evidence>
<feature type="binding site" evidence="3">
    <location>
        <begin position="79"/>
        <end position="86"/>
    </location>
    <ligand>
        <name>ATP</name>
        <dbReference type="ChEBI" id="CHEBI:30616"/>
    </ligand>
</feature>
<evidence type="ECO:0000256" key="1">
    <source>
        <dbReference type="ARBA" id="ARBA00022741"/>
    </source>
</evidence>
<dbReference type="FunFam" id="3.40.50.300:FF:001019">
    <property type="entry name" value="Cell division protein ZapE"/>
    <property type="match status" value="1"/>
</dbReference>
<dbReference type="SUPFAM" id="SSF52540">
    <property type="entry name" value="P-loop containing nucleoside triphosphate hydrolases"/>
    <property type="match status" value="1"/>
</dbReference>
<dbReference type="Proteomes" id="UP000038750">
    <property type="component" value="Unassembled WGS sequence"/>
</dbReference>
<dbReference type="GO" id="GO:0005737">
    <property type="term" value="C:cytoplasm"/>
    <property type="evidence" value="ECO:0007669"/>
    <property type="project" value="UniProtKB-SubCell"/>
</dbReference>
<comment type="subunit">
    <text evidence="3">Interacts with FtsZ.</text>
</comment>
<dbReference type="GO" id="GO:0032153">
    <property type="term" value="C:cell division site"/>
    <property type="evidence" value="ECO:0007669"/>
    <property type="project" value="TreeGrafter"/>
</dbReference>
<keyword evidence="2 3" id="KW-0067">ATP-binding</keyword>
<organism evidence="4 5">
    <name type="scientific">Yersinia intermedia</name>
    <dbReference type="NCBI Taxonomy" id="631"/>
    <lineage>
        <taxon>Bacteria</taxon>
        <taxon>Pseudomonadati</taxon>
        <taxon>Pseudomonadota</taxon>
        <taxon>Gammaproteobacteria</taxon>
        <taxon>Enterobacterales</taxon>
        <taxon>Yersiniaceae</taxon>
        <taxon>Yersinia</taxon>
    </lineage>
</organism>
<keyword evidence="3" id="KW-0132">Cell division</keyword>
<dbReference type="OrthoDB" id="9774491at2"/>
<comment type="function">
    <text evidence="3">Reduces the stability of FtsZ polymers in the presence of ATP.</text>
</comment>
<dbReference type="STRING" id="631.CH53_2262"/>
<keyword evidence="3" id="KW-0131">Cell cycle</keyword>
<reference evidence="4 5" key="1">
    <citation type="submission" date="2015-03" db="EMBL/GenBank/DDBJ databases">
        <authorList>
            <person name="Murphy D."/>
        </authorList>
    </citation>
    <scope>NUCLEOTIDE SEQUENCE [LARGE SCALE GENOMIC DNA]</scope>
    <source>
        <strain evidence="4 5">BR165/97</strain>
    </source>
</reference>
<dbReference type="EMBL" id="CPZJ01000011">
    <property type="protein sequence ID" value="CNG04589.1"/>
    <property type="molecule type" value="Genomic_DNA"/>
</dbReference>
<dbReference type="Pfam" id="PF03969">
    <property type="entry name" value="AFG1_ATPase"/>
    <property type="match status" value="1"/>
</dbReference>
<dbReference type="InterPro" id="IPR027417">
    <property type="entry name" value="P-loop_NTPase"/>
</dbReference>